<evidence type="ECO:0000313" key="9">
    <source>
        <dbReference type="EMBL" id="CAJ1504586.1"/>
    </source>
</evidence>
<keyword evidence="7 9" id="KW-0378">Hydrolase</keyword>
<keyword evidence="10" id="KW-1185">Reference proteome</keyword>
<dbReference type="InterPro" id="IPR006148">
    <property type="entry name" value="Glc/Gal-6P_isomerase"/>
</dbReference>
<accession>A0ABM9LTU5</accession>
<dbReference type="Pfam" id="PF01182">
    <property type="entry name" value="Glucosamine_iso"/>
    <property type="match status" value="1"/>
</dbReference>
<dbReference type="InterPro" id="IPR039104">
    <property type="entry name" value="6PGL"/>
</dbReference>
<comment type="catalytic activity">
    <reaction evidence="1 7">
        <text>6-phospho-D-glucono-1,5-lactone + H2O = 6-phospho-D-gluconate + H(+)</text>
        <dbReference type="Rhea" id="RHEA:12556"/>
        <dbReference type="ChEBI" id="CHEBI:15377"/>
        <dbReference type="ChEBI" id="CHEBI:15378"/>
        <dbReference type="ChEBI" id="CHEBI:57955"/>
        <dbReference type="ChEBI" id="CHEBI:58759"/>
        <dbReference type="EC" id="3.1.1.31"/>
    </reaction>
</comment>
<evidence type="ECO:0000256" key="7">
    <source>
        <dbReference type="RuleBase" id="RU365095"/>
    </source>
</evidence>
<gene>
    <name evidence="7 9" type="primary">pgl</name>
    <name evidence="9" type="ORF">MU0053_002722</name>
</gene>
<comment type="similarity">
    <text evidence="4 7">Belongs to the glucosamine/galactosamine-6-phosphate isomerase family. 6-phosphogluconolactonase subfamily.</text>
</comment>
<dbReference type="Gene3D" id="3.40.50.1360">
    <property type="match status" value="1"/>
</dbReference>
<evidence type="ECO:0000256" key="1">
    <source>
        <dbReference type="ARBA" id="ARBA00000832"/>
    </source>
</evidence>
<proteinExistence type="inferred from homology"/>
<dbReference type="Proteomes" id="UP001190465">
    <property type="component" value="Chromosome"/>
</dbReference>
<evidence type="ECO:0000256" key="2">
    <source>
        <dbReference type="ARBA" id="ARBA00002681"/>
    </source>
</evidence>
<dbReference type="InterPro" id="IPR005900">
    <property type="entry name" value="6-phosphogluconolactonase_DevB"/>
</dbReference>
<dbReference type="RefSeq" id="WP_308478173.1">
    <property type="nucleotide sequence ID" value="NZ_OY726397.1"/>
</dbReference>
<evidence type="ECO:0000313" key="10">
    <source>
        <dbReference type="Proteomes" id="UP001190465"/>
    </source>
</evidence>
<comment type="pathway">
    <text evidence="3 7">Carbohydrate degradation; pentose phosphate pathway; D-ribulose 5-phosphate from D-glucose 6-phosphate (oxidative stage): step 2/3.</text>
</comment>
<dbReference type="NCBIfam" id="TIGR01198">
    <property type="entry name" value="pgl"/>
    <property type="match status" value="1"/>
</dbReference>
<dbReference type="CDD" id="cd01400">
    <property type="entry name" value="6PGL"/>
    <property type="match status" value="1"/>
</dbReference>
<evidence type="ECO:0000256" key="4">
    <source>
        <dbReference type="ARBA" id="ARBA00010662"/>
    </source>
</evidence>
<evidence type="ECO:0000256" key="5">
    <source>
        <dbReference type="ARBA" id="ARBA00013198"/>
    </source>
</evidence>
<evidence type="ECO:0000259" key="8">
    <source>
        <dbReference type="Pfam" id="PF01182"/>
    </source>
</evidence>
<dbReference type="InterPro" id="IPR037171">
    <property type="entry name" value="NagB/RpiA_transferase-like"/>
</dbReference>
<comment type="function">
    <text evidence="2 7">Hydrolysis of 6-phosphogluconolactone to 6-phosphogluconate.</text>
</comment>
<dbReference type="SUPFAM" id="SSF100950">
    <property type="entry name" value="NagB/RpiA/CoA transferase-like"/>
    <property type="match status" value="1"/>
</dbReference>
<name>A0ABM9LTU5_9MYCO</name>
<dbReference type="GO" id="GO:0017057">
    <property type="term" value="F:6-phosphogluconolactonase activity"/>
    <property type="evidence" value="ECO:0007669"/>
    <property type="project" value="UniProtKB-EC"/>
</dbReference>
<dbReference type="EC" id="3.1.1.31" evidence="5 7"/>
<dbReference type="EMBL" id="OY726397">
    <property type="protein sequence ID" value="CAJ1504586.1"/>
    <property type="molecule type" value="Genomic_DNA"/>
</dbReference>
<reference evidence="9 10" key="1">
    <citation type="submission" date="2023-08" db="EMBL/GenBank/DDBJ databases">
        <authorList>
            <person name="Folkvardsen B D."/>
            <person name="Norman A."/>
        </authorList>
    </citation>
    <scope>NUCLEOTIDE SEQUENCE [LARGE SCALE GENOMIC DNA]</scope>
    <source>
        <strain evidence="9 10">Mu0053</strain>
    </source>
</reference>
<evidence type="ECO:0000256" key="3">
    <source>
        <dbReference type="ARBA" id="ARBA00004961"/>
    </source>
</evidence>
<sequence>MSTSASGTVIETYVDPDQLASAAGARLVGAITSAIAARGRAHIVLTGGGTGTALLRHVAEHGLEIDWSVVHLFWGDERYLPENDDERNAKQAREALLERIDIPARNVHQMPAADGEFGADIAAAALAYEQVLAANAPDGAATPEFDVHLLGMGGEGHINSLFPDTAAVREDSRMVVAVTDSPKPPPQRITLTLPAIQRSREVWLVVSGAGKADAVAAAVGGADPVDIPAAGARGRGQTVWLLDEAAAAKLPR</sequence>
<dbReference type="PANTHER" id="PTHR11054:SF0">
    <property type="entry name" value="6-PHOSPHOGLUCONOLACTONASE"/>
    <property type="match status" value="1"/>
</dbReference>
<protein>
    <recommendedName>
        <fullName evidence="6 7">6-phosphogluconolactonase</fullName>
        <shortName evidence="7">6PGL</shortName>
        <ecNumber evidence="5 7">3.1.1.31</ecNumber>
    </recommendedName>
</protein>
<feature type="domain" description="Glucosamine/galactosamine-6-phosphate isomerase" evidence="8">
    <location>
        <begin position="15"/>
        <end position="240"/>
    </location>
</feature>
<dbReference type="PANTHER" id="PTHR11054">
    <property type="entry name" value="6-PHOSPHOGLUCONOLACTONASE"/>
    <property type="match status" value="1"/>
</dbReference>
<organism evidence="9 10">
    <name type="scientific">[Mycobacterium] burgundiense</name>
    <dbReference type="NCBI Taxonomy" id="3064286"/>
    <lineage>
        <taxon>Bacteria</taxon>
        <taxon>Bacillati</taxon>
        <taxon>Actinomycetota</taxon>
        <taxon>Actinomycetes</taxon>
        <taxon>Mycobacteriales</taxon>
        <taxon>Mycobacteriaceae</taxon>
        <taxon>Mycolicibacterium</taxon>
    </lineage>
</organism>
<evidence type="ECO:0000256" key="6">
    <source>
        <dbReference type="ARBA" id="ARBA00020337"/>
    </source>
</evidence>